<evidence type="ECO:0000313" key="6">
    <source>
        <dbReference type="Proteomes" id="UP000319130"/>
    </source>
</evidence>
<dbReference type="PANTHER" id="PTHR12558:SF13">
    <property type="entry name" value="CELL DIVISION CYCLE PROTEIN 27 HOMOLOG"/>
    <property type="match status" value="1"/>
</dbReference>
<dbReference type="InterPro" id="IPR019734">
    <property type="entry name" value="TPR_rpt"/>
</dbReference>
<dbReference type="InterPro" id="IPR013105">
    <property type="entry name" value="TPR_2"/>
</dbReference>
<keyword evidence="1" id="KW-0677">Repeat</keyword>
<gene>
    <name evidence="5" type="ORF">E3J48_00410</name>
</gene>
<dbReference type="Pfam" id="PF07719">
    <property type="entry name" value="TPR_2"/>
    <property type="match status" value="1"/>
</dbReference>
<dbReference type="Gene3D" id="1.25.40.10">
    <property type="entry name" value="Tetratricopeptide repeat domain"/>
    <property type="match status" value="1"/>
</dbReference>
<dbReference type="InterPro" id="IPR011990">
    <property type="entry name" value="TPR-like_helical_dom_sf"/>
</dbReference>
<dbReference type="SUPFAM" id="SSF48452">
    <property type="entry name" value="TPR-like"/>
    <property type="match status" value="1"/>
</dbReference>
<dbReference type="SMART" id="SM00028">
    <property type="entry name" value="TPR"/>
    <property type="match status" value="3"/>
</dbReference>
<proteinExistence type="predicted"/>
<dbReference type="PROSITE" id="PS50293">
    <property type="entry name" value="TPR_REGION"/>
    <property type="match status" value="1"/>
</dbReference>
<evidence type="ECO:0000256" key="3">
    <source>
        <dbReference type="PROSITE-ProRule" id="PRU00339"/>
    </source>
</evidence>
<evidence type="ECO:0000256" key="2">
    <source>
        <dbReference type="ARBA" id="ARBA00022803"/>
    </source>
</evidence>
<dbReference type="PROSITE" id="PS50005">
    <property type="entry name" value="TPR"/>
    <property type="match status" value="1"/>
</dbReference>
<evidence type="ECO:0000259" key="4">
    <source>
        <dbReference type="Pfam" id="PF20094"/>
    </source>
</evidence>
<dbReference type="AlphaFoldDB" id="A0A523WD04"/>
<sequence>MKRKILFFLTFLLFLLSILSFPGLSKKLPKDLGPKYKKWLKEEVVYIITPKEKEVFLQLETDRERNLFIESFWKHRDPNPNTPENEFKEEHYSRIKYANQYFGREAPGKGWRSAMGRIYIILGASPYIERYENLSEVYPVIIWSYEARPEFGLLQAFNVVFFKRGGMGEYELYSPVRFGPQHLLVHFKGDPSDYHSAYRQLFEVEPALAYSSLTLLPGERTYVTSPSLASEILIHATIPAVPYKQVKDSWAEKLLAYKDIVEVEYSVNYIDSDSFLRVMEDKSGIYFVHYLIEPSRLTFEQYGRRFLANLEINGKISDLEGNTVFQYERTIPIEFNQEQMNSIRNKLFSFQDMFPLVEGNYKLNLLLKNKVSKEFTSVEKDISIPKSSNALRMSPLILANRALTNSKYRGKSKPFLFGDTQLVPSPRNDFLQQDLLHLFFQIHGLTKDLKETGALEYTISTRDKKVQSFRKEIKDYPNVLNFFEDIPLSGLAPAYYKIRASLFDKGQKEILYEEADFYITHTPSIPRPWLLSLPVSSPEDPTYLNILGNQYLNKKDPSRARQLLEAAYRKNPESAKFALDFCRSLFNLKDYQKVKEIALPFLDRPEKHEFYAILGQSCQVLGELSDAISHYKNYLAYYGTNIQILNSVGDCYYQLGNKEEALTAWEKSLELKPKQEKLRKLVESLRGKK</sequence>
<dbReference type="Pfam" id="PF20094">
    <property type="entry name" value="GWxTD_dom"/>
    <property type="match status" value="1"/>
</dbReference>
<feature type="domain" description="GWxTD" evidence="4">
    <location>
        <begin position="38"/>
        <end position="134"/>
    </location>
</feature>
<name>A0A523WD04_UNCAE</name>
<evidence type="ECO:0000313" key="5">
    <source>
        <dbReference type="EMBL" id="TET64910.1"/>
    </source>
</evidence>
<dbReference type="NCBIfam" id="TIGR04514">
    <property type="entry name" value="GWxTD_dom"/>
    <property type="match status" value="1"/>
</dbReference>
<dbReference type="EMBL" id="SOIZ01000020">
    <property type="protein sequence ID" value="TET64910.1"/>
    <property type="molecule type" value="Genomic_DNA"/>
</dbReference>
<dbReference type="PANTHER" id="PTHR12558">
    <property type="entry name" value="CELL DIVISION CYCLE 16,23,27"/>
    <property type="match status" value="1"/>
</dbReference>
<dbReference type="Proteomes" id="UP000319130">
    <property type="component" value="Unassembled WGS sequence"/>
</dbReference>
<organism evidence="5 6">
    <name type="scientific">Aerophobetes bacterium</name>
    <dbReference type="NCBI Taxonomy" id="2030807"/>
    <lineage>
        <taxon>Bacteria</taxon>
        <taxon>Candidatus Aerophobota</taxon>
    </lineage>
</organism>
<dbReference type="InterPro" id="IPR030959">
    <property type="entry name" value="GWxTD_dom"/>
</dbReference>
<keyword evidence="2 3" id="KW-0802">TPR repeat</keyword>
<comment type="caution">
    <text evidence="5">The sequence shown here is derived from an EMBL/GenBank/DDBJ whole genome shotgun (WGS) entry which is preliminary data.</text>
</comment>
<protein>
    <submittedName>
        <fullName evidence="5">GWxTD domain-containing protein</fullName>
    </submittedName>
</protein>
<reference evidence="5 6" key="1">
    <citation type="submission" date="2019-03" db="EMBL/GenBank/DDBJ databases">
        <title>Metabolic potential of uncultured bacteria and archaea associated with petroleum seepage in deep-sea sediments.</title>
        <authorList>
            <person name="Dong X."/>
            <person name="Hubert C."/>
        </authorList>
    </citation>
    <scope>NUCLEOTIDE SEQUENCE [LARGE SCALE GENOMIC DNA]</scope>
    <source>
        <strain evidence="5">E29_bin52</strain>
    </source>
</reference>
<feature type="repeat" description="TPR" evidence="3">
    <location>
        <begin position="642"/>
        <end position="675"/>
    </location>
</feature>
<accession>A0A523WD04</accession>
<evidence type="ECO:0000256" key="1">
    <source>
        <dbReference type="ARBA" id="ARBA00022737"/>
    </source>
</evidence>